<dbReference type="AlphaFoldDB" id="A0A8A3PN91"/>
<evidence type="ECO:0000256" key="2">
    <source>
        <dbReference type="ARBA" id="ARBA00004496"/>
    </source>
</evidence>
<comment type="similarity">
    <text evidence="3">Belongs to the VTA1 family.</text>
</comment>
<dbReference type="GO" id="GO:0010008">
    <property type="term" value="C:endosome membrane"/>
    <property type="evidence" value="ECO:0007669"/>
    <property type="project" value="UniProtKB-SubCell"/>
</dbReference>
<evidence type="ECO:0000256" key="7">
    <source>
        <dbReference type="ARBA" id="ARBA00022927"/>
    </source>
</evidence>
<dbReference type="Proteomes" id="UP000672032">
    <property type="component" value="Chromosome 7"/>
</dbReference>
<evidence type="ECO:0000259" key="10">
    <source>
        <dbReference type="Pfam" id="PF04652"/>
    </source>
</evidence>
<evidence type="ECO:0000256" key="9">
    <source>
        <dbReference type="SAM" id="MobiDB-lite"/>
    </source>
</evidence>
<accession>A0A8A3PN91</accession>
<dbReference type="EMBL" id="CP063411">
    <property type="protein sequence ID" value="QSZ36351.1"/>
    <property type="molecule type" value="Genomic_DNA"/>
</dbReference>
<feature type="compositionally biased region" description="Polar residues" evidence="9">
    <location>
        <begin position="256"/>
        <end position="265"/>
    </location>
</feature>
<proteinExistence type="inferred from homology"/>
<dbReference type="Pfam" id="PF18097">
    <property type="entry name" value="Vta1_C"/>
    <property type="match status" value="1"/>
</dbReference>
<dbReference type="GO" id="GO:0005771">
    <property type="term" value="C:multivesicular body"/>
    <property type="evidence" value="ECO:0007669"/>
    <property type="project" value="TreeGrafter"/>
</dbReference>
<dbReference type="PANTHER" id="PTHR46009">
    <property type="entry name" value="VACUOLAR PROTEIN SORTING-ASSOCIATED PROTEIN VTA1 HOMOLOG"/>
    <property type="match status" value="1"/>
</dbReference>
<keyword evidence="4" id="KW-0813">Transport</keyword>
<sequence length="443" mass="48389">MPSQIPQKLKTADLTRFIVKAAQMERAKPVISYWCEFWIVNQILAKGLHDGDAETLQYTTHLMDKLERIKSENADNDAIMDDAAGQAYVEQFGLEIFSRADRAVEANKVTRQTADTFQAAATFLELLNIWSPPDAETQAKIKYAKWNAVRIVRALKQGEDPNESNPKPQPASKDELLLLDPNDPEIQPFKEQKARQASVEEVPDEQDGLEARLARQSSLDRSLHPSQQVSARGSPKVKPASFEPYPRDGFPYTAVQDDNVSPLESSQKDRKASVGGGYFPEIPTFTSEPRDSTLQTAPAPGAVSGLGLSDTSSLAAPGPSSRMKPSADLQSFPPPTLPGEQASVPGPQDTPQDFYRQPPPSHQGYAPPPAEQATSQSGPLQQNIYTTPIAPSVIQSRGQLNTDDEAIAKAQKHARWAISALNFEDAETAVKELRAALQTLGAQ</sequence>
<dbReference type="Gene3D" id="1.20.5.420">
    <property type="entry name" value="Immunoglobulin FC, subunit C"/>
    <property type="match status" value="1"/>
</dbReference>
<evidence type="ECO:0000313" key="13">
    <source>
        <dbReference type="Proteomes" id="UP000672032"/>
    </source>
</evidence>
<feature type="domain" description="Vta1 C-terminal" evidence="11">
    <location>
        <begin position="405"/>
        <end position="440"/>
    </location>
</feature>
<name>A0A8A3PN91_9HELO</name>
<evidence type="ECO:0000256" key="6">
    <source>
        <dbReference type="ARBA" id="ARBA00022753"/>
    </source>
</evidence>
<comment type="subcellular location">
    <subcellularLocation>
        <location evidence="2">Cytoplasm</location>
    </subcellularLocation>
    <subcellularLocation>
        <location evidence="1">Endosome membrane</location>
        <topology evidence="1">Peripheral membrane protein</topology>
    </subcellularLocation>
</comment>
<evidence type="ECO:0008006" key="14">
    <source>
        <dbReference type="Google" id="ProtNLM"/>
    </source>
</evidence>
<evidence type="ECO:0000256" key="3">
    <source>
        <dbReference type="ARBA" id="ARBA00007895"/>
    </source>
</evidence>
<feature type="region of interest" description="Disordered" evidence="9">
    <location>
        <begin position="157"/>
        <end position="185"/>
    </location>
</feature>
<feature type="region of interest" description="Disordered" evidence="9">
    <location>
        <begin position="190"/>
        <end position="209"/>
    </location>
</feature>
<gene>
    <name evidence="12" type="ORF">DSL72_006227</name>
</gene>
<feature type="compositionally biased region" description="Polar residues" evidence="9">
    <location>
        <begin position="372"/>
        <end position="386"/>
    </location>
</feature>
<keyword evidence="7" id="KW-0653">Protein transport</keyword>
<dbReference type="OrthoDB" id="391137at2759"/>
<protein>
    <recommendedName>
        <fullName evidence="14">Vta1 C-terminal domain-containing protein</fullName>
    </recommendedName>
</protein>
<evidence type="ECO:0000313" key="12">
    <source>
        <dbReference type="EMBL" id="QSZ36351.1"/>
    </source>
</evidence>
<dbReference type="Pfam" id="PF04652">
    <property type="entry name" value="Vta1"/>
    <property type="match status" value="1"/>
</dbReference>
<dbReference type="InterPro" id="IPR023175">
    <property type="entry name" value="Vta1/CALS_N_sf"/>
</dbReference>
<feature type="domain" description="Vta1/callose synthase N-terminal" evidence="10">
    <location>
        <begin position="14"/>
        <end position="156"/>
    </location>
</feature>
<keyword evidence="5" id="KW-0963">Cytoplasm</keyword>
<evidence type="ECO:0000256" key="1">
    <source>
        <dbReference type="ARBA" id="ARBA00004481"/>
    </source>
</evidence>
<evidence type="ECO:0000256" key="5">
    <source>
        <dbReference type="ARBA" id="ARBA00022490"/>
    </source>
</evidence>
<evidence type="ECO:0000256" key="8">
    <source>
        <dbReference type="ARBA" id="ARBA00023136"/>
    </source>
</evidence>
<keyword evidence="8" id="KW-0472">Membrane</keyword>
<keyword evidence="6" id="KW-0967">Endosome</keyword>
<reference evidence="12" key="1">
    <citation type="submission" date="2020-10" db="EMBL/GenBank/DDBJ databases">
        <title>Genome Sequence of Monilinia vaccinii-corymbosi Sheds Light on Mummy Berry Disease Infection of Blueberry and Mating Type.</title>
        <authorList>
            <person name="Yow A.G."/>
            <person name="Zhang Y."/>
            <person name="Bansal K."/>
            <person name="Eacker S.M."/>
            <person name="Sullivan S."/>
            <person name="Liachko I."/>
            <person name="Cubeta M.A."/>
            <person name="Rollins J.A."/>
            <person name="Ashrafi H."/>
        </authorList>
    </citation>
    <scope>NUCLEOTIDE SEQUENCE</scope>
    <source>
        <strain evidence="12">RL-1</strain>
    </source>
</reference>
<evidence type="ECO:0000256" key="4">
    <source>
        <dbReference type="ARBA" id="ARBA00022448"/>
    </source>
</evidence>
<dbReference type="InterPro" id="IPR041212">
    <property type="entry name" value="Vta1_C"/>
</dbReference>
<dbReference type="InterPro" id="IPR039431">
    <property type="entry name" value="Vta1/CALS_N"/>
</dbReference>
<dbReference type="GO" id="GO:0015031">
    <property type="term" value="P:protein transport"/>
    <property type="evidence" value="ECO:0007669"/>
    <property type="project" value="UniProtKB-KW"/>
</dbReference>
<feature type="region of interest" description="Disordered" evidence="9">
    <location>
        <begin position="215"/>
        <end position="390"/>
    </location>
</feature>
<organism evidence="12 13">
    <name type="scientific">Monilinia vaccinii-corymbosi</name>
    <dbReference type="NCBI Taxonomy" id="61207"/>
    <lineage>
        <taxon>Eukaryota</taxon>
        <taxon>Fungi</taxon>
        <taxon>Dikarya</taxon>
        <taxon>Ascomycota</taxon>
        <taxon>Pezizomycotina</taxon>
        <taxon>Leotiomycetes</taxon>
        <taxon>Helotiales</taxon>
        <taxon>Sclerotiniaceae</taxon>
        <taxon>Monilinia</taxon>
    </lineage>
</organism>
<dbReference type="Gene3D" id="1.25.40.270">
    <property type="entry name" value="Vacuolar protein sorting-associated protein vta1"/>
    <property type="match status" value="1"/>
</dbReference>
<dbReference type="PANTHER" id="PTHR46009:SF1">
    <property type="entry name" value="VACUOLAR PROTEIN SORTING-ASSOCIATED PROTEIN VTA1 HOMOLOG"/>
    <property type="match status" value="1"/>
</dbReference>
<dbReference type="GO" id="GO:0032511">
    <property type="term" value="P:late endosome to vacuole transport via multivesicular body sorting pathway"/>
    <property type="evidence" value="ECO:0007669"/>
    <property type="project" value="InterPro"/>
</dbReference>
<feature type="compositionally biased region" description="Polar residues" evidence="9">
    <location>
        <begin position="284"/>
        <end position="296"/>
    </location>
</feature>
<dbReference type="InterPro" id="IPR044538">
    <property type="entry name" value="Vta1-like"/>
</dbReference>
<feature type="compositionally biased region" description="Pro residues" evidence="9">
    <location>
        <begin position="357"/>
        <end position="370"/>
    </location>
</feature>
<keyword evidence="13" id="KW-1185">Reference proteome</keyword>
<evidence type="ECO:0000259" key="11">
    <source>
        <dbReference type="Pfam" id="PF18097"/>
    </source>
</evidence>
<feature type="compositionally biased region" description="Polar residues" evidence="9">
    <location>
        <begin position="215"/>
        <end position="231"/>
    </location>
</feature>